<feature type="domain" description="MPN" evidence="8">
    <location>
        <begin position="260"/>
        <end position="397"/>
    </location>
</feature>
<dbReference type="InterPro" id="IPR029071">
    <property type="entry name" value="Ubiquitin-like_domsf"/>
</dbReference>
<dbReference type="Gene3D" id="3.10.20.90">
    <property type="entry name" value="Phosphatidylinositol 3-kinase Catalytic Subunit, Chain A, domain 1"/>
    <property type="match status" value="1"/>
</dbReference>
<dbReference type="OrthoDB" id="10251089at2759"/>
<gene>
    <name evidence="9" type="ORF">BDY21DRAFT_299214</name>
</gene>
<dbReference type="AlphaFoldDB" id="A0A6A6P787"/>
<dbReference type="InterPro" id="IPR007716">
    <property type="entry name" value="NPL4_Zn-bd_put"/>
</dbReference>
<dbReference type="PANTHER" id="PTHR12710">
    <property type="entry name" value="NUCLEAR PROTEIN LOCALIZATION 4"/>
    <property type="match status" value="1"/>
</dbReference>
<evidence type="ECO:0000256" key="6">
    <source>
        <dbReference type="ARBA" id="ARBA00023010"/>
    </source>
</evidence>
<keyword evidence="5" id="KW-0813">Transport</keyword>
<dbReference type="PROSITE" id="PS50249">
    <property type="entry name" value="MPN"/>
    <property type="match status" value="1"/>
</dbReference>
<keyword evidence="6" id="KW-0811">Translocation</keyword>
<protein>
    <recommendedName>
        <fullName evidence="4">Nuclear protein localization protein 4</fullName>
    </recommendedName>
</protein>
<dbReference type="GO" id="GO:0048471">
    <property type="term" value="C:perinuclear region of cytoplasm"/>
    <property type="evidence" value="ECO:0007669"/>
    <property type="project" value="UniProtKB-SubCell"/>
</dbReference>
<evidence type="ECO:0000259" key="8">
    <source>
        <dbReference type="PROSITE" id="PS50249"/>
    </source>
</evidence>
<organism evidence="9 10">
    <name type="scientific">Lineolata rhizophorae</name>
    <dbReference type="NCBI Taxonomy" id="578093"/>
    <lineage>
        <taxon>Eukaryota</taxon>
        <taxon>Fungi</taxon>
        <taxon>Dikarya</taxon>
        <taxon>Ascomycota</taxon>
        <taxon>Pezizomycotina</taxon>
        <taxon>Dothideomycetes</taxon>
        <taxon>Dothideomycetes incertae sedis</taxon>
        <taxon>Lineolatales</taxon>
        <taxon>Lineolataceae</taxon>
        <taxon>Lineolata</taxon>
    </lineage>
</organism>
<evidence type="ECO:0000256" key="2">
    <source>
        <dbReference type="ARBA" id="ARBA00004556"/>
    </source>
</evidence>
<dbReference type="Pfam" id="PF05021">
    <property type="entry name" value="NPL4"/>
    <property type="match status" value="1"/>
</dbReference>
<dbReference type="GO" id="GO:0006511">
    <property type="term" value="P:ubiquitin-dependent protein catabolic process"/>
    <property type="evidence" value="ECO:0007669"/>
    <property type="project" value="InterPro"/>
</dbReference>
<evidence type="ECO:0000256" key="7">
    <source>
        <dbReference type="ARBA" id="ARBA00024703"/>
    </source>
</evidence>
<proteinExistence type="inferred from homology"/>
<evidence type="ECO:0000313" key="9">
    <source>
        <dbReference type="EMBL" id="KAF2459845.1"/>
    </source>
</evidence>
<dbReference type="InterPro" id="IPR037518">
    <property type="entry name" value="MPN"/>
</dbReference>
<keyword evidence="6" id="KW-0653">Protein transport</keyword>
<dbReference type="InterPro" id="IPR007717">
    <property type="entry name" value="NPL4_C"/>
</dbReference>
<name>A0A6A6P787_9PEZI</name>
<evidence type="ECO:0000256" key="3">
    <source>
        <dbReference type="ARBA" id="ARBA00011025"/>
    </source>
</evidence>
<sequence>MLLRFQSRNGQFRLTVDPKDDFTSITPQVSEKLPNDVDISSIVVSNRPQGGDSRRLASLQGITFERVGLRHGDQLFLEYGEQASMANGHSAAPAASAASGVRLSGKPVELSETPTTAAAIFSSATRTIRNPWEVVKQSELDDKLDKQDGKIPRKRDQKMCRHGPKGMCDYCMPLEPYDPGYLAEKKIKHLSFHSYLRKLNAGKNKYESASSYMPPLSEPNFRVRLDCPSGHPPWPEGICTKCQPSAITLKPQEYRMVDHVEFASPDLINALLDFWRKSGCQRLGILYGRYDEYLEVPLGTKAVVEVVYEPPQINEVDGISLGEWENEKEVDEIARLCGLQKVGVIFTDLIDAGIGDGSVVCKRHVDSYFLSSLEIIFASRYQLKHPRPTKWSDSGRFGSNFVTCVISGDEEGQIGISSYQASNAAAEMVHADIIEPSADPAQMLVQSEQEDEEATGVRRYIPEVFYRKVNEYGANVLENAKPAFPVDYLLVTLTHGFPTESKPTFSNASGFTIENRDALGELQEVGKLSNMLGAKSKAIDLTMPAGRAVVSDFHLLVFLHGLGILSKDEEALLCRLATFHDLADSAQLQHSPGWATLLAILKESA</sequence>
<dbReference type="GO" id="GO:0051028">
    <property type="term" value="P:mRNA transport"/>
    <property type="evidence" value="ECO:0007669"/>
    <property type="project" value="UniProtKB-KW"/>
</dbReference>
<dbReference type="SUPFAM" id="SSF54236">
    <property type="entry name" value="Ubiquitin-like"/>
    <property type="match status" value="1"/>
</dbReference>
<dbReference type="PANTHER" id="PTHR12710:SF0">
    <property type="entry name" value="NUCLEAR PROTEIN LOCALIZATION PROTEIN 4 HOMOLOG"/>
    <property type="match status" value="1"/>
</dbReference>
<dbReference type="EMBL" id="MU001674">
    <property type="protein sequence ID" value="KAF2459845.1"/>
    <property type="molecule type" value="Genomic_DNA"/>
</dbReference>
<keyword evidence="10" id="KW-1185">Reference proteome</keyword>
<evidence type="ECO:0000256" key="1">
    <source>
        <dbReference type="ARBA" id="ARBA00004335"/>
    </source>
</evidence>
<dbReference type="GO" id="GO:0031625">
    <property type="term" value="F:ubiquitin protein ligase binding"/>
    <property type="evidence" value="ECO:0007669"/>
    <property type="project" value="TreeGrafter"/>
</dbReference>
<evidence type="ECO:0000256" key="5">
    <source>
        <dbReference type="ARBA" id="ARBA00022816"/>
    </source>
</evidence>
<comment type="similarity">
    <text evidence="3">Belongs to the NPL4 family.</text>
</comment>
<evidence type="ECO:0000313" key="10">
    <source>
        <dbReference type="Proteomes" id="UP000799766"/>
    </source>
</evidence>
<dbReference type="PIRSF" id="PIRSF010052">
    <property type="entry name" value="Polyub_prc_Npl4"/>
    <property type="match status" value="1"/>
</dbReference>
<dbReference type="CDD" id="cd08061">
    <property type="entry name" value="MPN_NPL4"/>
    <property type="match status" value="1"/>
</dbReference>
<dbReference type="GO" id="GO:0043130">
    <property type="term" value="F:ubiquitin binding"/>
    <property type="evidence" value="ECO:0007669"/>
    <property type="project" value="TreeGrafter"/>
</dbReference>
<evidence type="ECO:0000256" key="4">
    <source>
        <dbReference type="ARBA" id="ARBA00019709"/>
    </source>
</evidence>
<dbReference type="Pfam" id="PF05020">
    <property type="entry name" value="zf-NPL4"/>
    <property type="match status" value="1"/>
</dbReference>
<reference evidence="9" key="1">
    <citation type="journal article" date="2020" name="Stud. Mycol.">
        <title>101 Dothideomycetes genomes: a test case for predicting lifestyles and emergence of pathogens.</title>
        <authorList>
            <person name="Haridas S."/>
            <person name="Albert R."/>
            <person name="Binder M."/>
            <person name="Bloem J."/>
            <person name="Labutti K."/>
            <person name="Salamov A."/>
            <person name="Andreopoulos B."/>
            <person name="Baker S."/>
            <person name="Barry K."/>
            <person name="Bills G."/>
            <person name="Bluhm B."/>
            <person name="Cannon C."/>
            <person name="Castanera R."/>
            <person name="Culley D."/>
            <person name="Daum C."/>
            <person name="Ezra D."/>
            <person name="Gonzalez J."/>
            <person name="Henrissat B."/>
            <person name="Kuo A."/>
            <person name="Liang C."/>
            <person name="Lipzen A."/>
            <person name="Lutzoni F."/>
            <person name="Magnuson J."/>
            <person name="Mondo S."/>
            <person name="Nolan M."/>
            <person name="Ohm R."/>
            <person name="Pangilinan J."/>
            <person name="Park H.-J."/>
            <person name="Ramirez L."/>
            <person name="Alfaro M."/>
            <person name="Sun H."/>
            <person name="Tritt A."/>
            <person name="Yoshinaga Y."/>
            <person name="Zwiers L.-H."/>
            <person name="Turgeon B."/>
            <person name="Goodwin S."/>
            <person name="Spatafora J."/>
            <person name="Crous P."/>
            <person name="Grigoriev I."/>
        </authorList>
    </citation>
    <scope>NUCLEOTIDE SEQUENCE</scope>
    <source>
        <strain evidence="9">ATCC 16933</strain>
    </source>
</reference>
<comment type="subcellular location">
    <subcellularLocation>
        <location evidence="2">Cytoplasm</location>
        <location evidence="2">Perinuclear region</location>
    </subcellularLocation>
    <subcellularLocation>
        <location evidence="1">Nucleus membrane</location>
        <topology evidence="1">Peripheral membrane protein</topology>
        <orientation evidence="1">Cytoplasmic side</orientation>
    </subcellularLocation>
</comment>
<dbReference type="GO" id="GO:0015031">
    <property type="term" value="P:protein transport"/>
    <property type="evidence" value="ECO:0007669"/>
    <property type="project" value="UniProtKB-KW"/>
</dbReference>
<dbReference type="InterPro" id="IPR016563">
    <property type="entry name" value="Npl4"/>
</dbReference>
<dbReference type="GO" id="GO:0031965">
    <property type="term" value="C:nuclear membrane"/>
    <property type="evidence" value="ECO:0007669"/>
    <property type="project" value="UniProtKB-SubCell"/>
</dbReference>
<dbReference type="Proteomes" id="UP000799766">
    <property type="component" value="Unassembled WGS sequence"/>
</dbReference>
<comment type="function">
    <text evidence="7">Involved in the import of nuclear-targeted proteins into the nucleus and the export of poly(A) RNA out of the nucleus. Has a role in the endoplasmic reticulum-associated degradation (ERAD) pathway.</text>
</comment>
<keyword evidence="5" id="KW-0509">mRNA transport</keyword>
<accession>A0A6A6P787</accession>